<evidence type="ECO:0000256" key="2">
    <source>
        <dbReference type="ARBA" id="ARBA00022525"/>
    </source>
</evidence>
<dbReference type="SUPFAM" id="SSF57903">
    <property type="entry name" value="FYVE/PHD zinc finger"/>
    <property type="match status" value="1"/>
</dbReference>
<sequence length="290" mass="32559">MRLNCSSCHGSFKPQQNKIKCQSCGEVSHRICLQIIVPPKNWTIFKANWACPICVDNPQSIATPILQTFPFYEEPLPGEDDESVSPANYTNYTNFPSIVPIPKFVEGLKFGQLNCNSLWGKRDEIRHFLETENFTIFCINESKLDDSIPTSYVNVPGYSIVRFDRQGRGGGGSLIYIKDGFSFLPLNYEVTFPTEVEAKQTNKQTETVRGIGTRKTKNAREYDLPDVFDPPKNCQMGTLYVNFEDLGLKDWIIAPGKFGSNNLTGFALMPLIFIPMDSLPTTVTESALSP</sequence>
<dbReference type="InterPro" id="IPR001839">
    <property type="entry name" value="TGF-b_C"/>
</dbReference>
<protein>
    <submittedName>
        <fullName evidence="4">Protein 60A</fullName>
    </submittedName>
</protein>
<dbReference type="EMBL" id="LNIX01000053">
    <property type="protein sequence ID" value="OXA37746.1"/>
    <property type="molecule type" value="Genomic_DNA"/>
</dbReference>
<dbReference type="InterPro" id="IPR036691">
    <property type="entry name" value="Endo/exonu/phosph_ase_sf"/>
</dbReference>
<reference evidence="4 5" key="1">
    <citation type="submission" date="2015-12" db="EMBL/GenBank/DDBJ databases">
        <title>The genome of Folsomia candida.</title>
        <authorList>
            <person name="Faddeeva A."/>
            <person name="Derks M.F."/>
            <person name="Anvar Y."/>
            <person name="Smit S."/>
            <person name="Van Straalen N."/>
            <person name="Roelofs D."/>
        </authorList>
    </citation>
    <scope>NUCLEOTIDE SEQUENCE [LARGE SCALE GENOMIC DNA]</scope>
    <source>
        <strain evidence="4 5">VU population</strain>
        <tissue evidence="4">Whole body</tissue>
    </source>
</reference>
<dbReference type="Proteomes" id="UP000198287">
    <property type="component" value="Unassembled WGS sequence"/>
</dbReference>
<dbReference type="SUPFAM" id="SSF56219">
    <property type="entry name" value="DNase I-like"/>
    <property type="match status" value="1"/>
</dbReference>
<comment type="caution">
    <text evidence="4">The sequence shown here is derived from an EMBL/GenBank/DDBJ whole genome shotgun (WGS) entry which is preliminary data.</text>
</comment>
<dbReference type="PROSITE" id="PS51362">
    <property type="entry name" value="TGF_BETA_2"/>
    <property type="match status" value="1"/>
</dbReference>
<dbReference type="InterPro" id="IPR029034">
    <property type="entry name" value="Cystine-knot_cytokine"/>
</dbReference>
<comment type="subcellular location">
    <subcellularLocation>
        <location evidence="1">Secreted</location>
    </subcellularLocation>
</comment>
<name>A0A226D0D3_FOLCA</name>
<keyword evidence="2" id="KW-0964">Secreted</keyword>
<gene>
    <name evidence="4" type="ORF">Fcan01_27534</name>
</gene>
<organism evidence="4 5">
    <name type="scientific">Folsomia candida</name>
    <name type="common">Springtail</name>
    <dbReference type="NCBI Taxonomy" id="158441"/>
    <lineage>
        <taxon>Eukaryota</taxon>
        <taxon>Metazoa</taxon>
        <taxon>Ecdysozoa</taxon>
        <taxon>Arthropoda</taxon>
        <taxon>Hexapoda</taxon>
        <taxon>Collembola</taxon>
        <taxon>Entomobryomorpha</taxon>
        <taxon>Isotomoidea</taxon>
        <taxon>Isotomidae</taxon>
        <taxon>Proisotominae</taxon>
        <taxon>Folsomia</taxon>
    </lineage>
</organism>
<dbReference type="GO" id="GO:0005576">
    <property type="term" value="C:extracellular region"/>
    <property type="evidence" value="ECO:0007669"/>
    <property type="project" value="UniProtKB-SubCell"/>
</dbReference>
<accession>A0A226D0D3</accession>
<dbReference type="Gene3D" id="2.10.90.10">
    <property type="entry name" value="Cystine-knot cytokines"/>
    <property type="match status" value="1"/>
</dbReference>
<evidence type="ECO:0000313" key="4">
    <source>
        <dbReference type="EMBL" id="OXA37746.1"/>
    </source>
</evidence>
<dbReference type="OrthoDB" id="5987191at2759"/>
<dbReference type="SUPFAM" id="SSF57501">
    <property type="entry name" value="Cystine-knot cytokines"/>
    <property type="match status" value="1"/>
</dbReference>
<evidence type="ECO:0000259" key="3">
    <source>
        <dbReference type="PROSITE" id="PS51362"/>
    </source>
</evidence>
<evidence type="ECO:0000256" key="1">
    <source>
        <dbReference type="ARBA" id="ARBA00004613"/>
    </source>
</evidence>
<dbReference type="CDD" id="cd15489">
    <property type="entry name" value="PHD_SF"/>
    <property type="match status" value="1"/>
</dbReference>
<dbReference type="InterPro" id="IPR011011">
    <property type="entry name" value="Znf_FYVE_PHD"/>
</dbReference>
<keyword evidence="5" id="KW-1185">Reference proteome</keyword>
<evidence type="ECO:0000313" key="5">
    <source>
        <dbReference type="Proteomes" id="UP000198287"/>
    </source>
</evidence>
<proteinExistence type="predicted"/>
<dbReference type="AlphaFoldDB" id="A0A226D0D3"/>
<feature type="domain" description="TGF-beta family profile" evidence="3">
    <location>
        <begin position="214"/>
        <end position="290"/>
    </location>
</feature>
<dbReference type="GO" id="GO:0008083">
    <property type="term" value="F:growth factor activity"/>
    <property type="evidence" value="ECO:0007669"/>
    <property type="project" value="InterPro"/>
</dbReference>
<dbReference type="Gene3D" id="3.60.10.10">
    <property type="entry name" value="Endonuclease/exonuclease/phosphatase"/>
    <property type="match status" value="1"/>
</dbReference>